<dbReference type="PANTHER" id="PTHR11413:SF110">
    <property type="entry name" value="CYSTEINE PROTEINASE INHIBITOR 6"/>
    <property type="match status" value="1"/>
</dbReference>
<evidence type="ECO:0000256" key="3">
    <source>
        <dbReference type="RuleBase" id="RU362130"/>
    </source>
</evidence>
<proteinExistence type="inferred from homology"/>
<dbReference type="PANTHER" id="PTHR11413">
    <property type="entry name" value="CYSTATIN FAMILY MEMBER"/>
    <property type="match status" value="1"/>
</dbReference>
<name>A0A2U1P7U5_ARTAN</name>
<dbReference type="InterPro" id="IPR046350">
    <property type="entry name" value="Cystatin_sf"/>
</dbReference>
<dbReference type="GO" id="GO:0004869">
    <property type="term" value="F:cysteine-type endopeptidase inhibitor activity"/>
    <property type="evidence" value="ECO:0007669"/>
    <property type="project" value="UniProtKB-KW"/>
</dbReference>
<evidence type="ECO:0000256" key="2">
    <source>
        <dbReference type="ARBA" id="ARBA00022704"/>
    </source>
</evidence>
<feature type="domain" description="Cystatin" evidence="4">
    <location>
        <begin position="47"/>
        <end position="136"/>
    </location>
</feature>
<dbReference type="Pfam" id="PF16845">
    <property type="entry name" value="SQAPI"/>
    <property type="match status" value="1"/>
</dbReference>
<dbReference type="SMART" id="SM00043">
    <property type="entry name" value="CY"/>
    <property type="match status" value="1"/>
</dbReference>
<comment type="caution">
    <text evidence="5">The sequence shown here is derived from an EMBL/GenBank/DDBJ whole genome shotgun (WGS) entry which is preliminary data.</text>
</comment>
<dbReference type="InterPro" id="IPR027214">
    <property type="entry name" value="Cystatin"/>
</dbReference>
<dbReference type="InterPro" id="IPR000010">
    <property type="entry name" value="Cystatin_dom"/>
</dbReference>
<dbReference type="AlphaFoldDB" id="A0A2U1P7U5"/>
<gene>
    <name evidence="5" type="ORF">CTI12_AA184720</name>
</gene>
<evidence type="ECO:0000259" key="4">
    <source>
        <dbReference type="SMART" id="SM00043"/>
    </source>
</evidence>
<evidence type="ECO:0000256" key="1">
    <source>
        <dbReference type="ARBA" id="ARBA00022690"/>
    </source>
</evidence>
<keyword evidence="1 3" id="KW-0646">Protease inhibitor</keyword>
<dbReference type="OrthoDB" id="1908104at2759"/>
<comment type="similarity">
    <text evidence="3">Belongs to the cystatin family. Phytocystatin subfamily.</text>
</comment>
<dbReference type="SUPFAM" id="SSF54403">
    <property type="entry name" value="Cystatin/monellin"/>
    <property type="match status" value="1"/>
</dbReference>
<keyword evidence="2 3" id="KW-0789">Thiol protease inhibitor</keyword>
<reference evidence="5 6" key="1">
    <citation type="journal article" date="2018" name="Mol. Plant">
        <title>The genome of Artemisia annua provides insight into the evolution of Asteraceae family and artemisinin biosynthesis.</title>
        <authorList>
            <person name="Shen Q."/>
            <person name="Zhang L."/>
            <person name="Liao Z."/>
            <person name="Wang S."/>
            <person name="Yan T."/>
            <person name="Shi P."/>
            <person name="Liu M."/>
            <person name="Fu X."/>
            <person name="Pan Q."/>
            <person name="Wang Y."/>
            <person name="Lv Z."/>
            <person name="Lu X."/>
            <person name="Zhang F."/>
            <person name="Jiang W."/>
            <person name="Ma Y."/>
            <person name="Chen M."/>
            <person name="Hao X."/>
            <person name="Li L."/>
            <person name="Tang Y."/>
            <person name="Lv G."/>
            <person name="Zhou Y."/>
            <person name="Sun X."/>
            <person name="Brodelius P.E."/>
            <person name="Rose J.K.C."/>
            <person name="Tang K."/>
        </authorList>
    </citation>
    <scope>NUCLEOTIDE SEQUENCE [LARGE SCALE GENOMIC DNA]</scope>
    <source>
        <strain evidence="6">cv. Huhao1</strain>
        <tissue evidence="5">Leaf</tissue>
    </source>
</reference>
<evidence type="ECO:0000313" key="5">
    <source>
        <dbReference type="EMBL" id="PWA81787.1"/>
    </source>
</evidence>
<dbReference type="EMBL" id="PKPP01001550">
    <property type="protein sequence ID" value="PWA81787.1"/>
    <property type="molecule type" value="Genomic_DNA"/>
</dbReference>
<dbReference type="Gene3D" id="3.10.450.10">
    <property type="match status" value="1"/>
</dbReference>
<dbReference type="PROSITE" id="PS51257">
    <property type="entry name" value="PROKAR_LIPOPROTEIN"/>
    <property type="match status" value="1"/>
</dbReference>
<dbReference type="InterPro" id="IPR018073">
    <property type="entry name" value="Prot_inh_cystat_CS"/>
</dbReference>
<keyword evidence="6" id="KW-1185">Reference proteome</keyword>
<evidence type="ECO:0000313" key="6">
    <source>
        <dbReference type="Proteomes" id="UP000245207"/>
    </source>
</evidence>
<dbReference type="CDD" id="cd00042">
    <property type="entry name" value="CY"/>
    <property type="match status" value="1"/>
</dbReference>
<accession>A0A2U1P7U5</accession>
<dbReference type="Proteomes" id="UP000245207">
    <property type="component" value="Unassembled WGS sequence"/>
</dbReference>
<protein>
    <recommendedName>
        <fullName evidence="3">Cysteine proteinase inhibitor</fullName>
    </recommendedName>
</protein>
<dbReference type="STRING" id="35608.A0A2U1P7U5"/>
<dbReference type="PROSITE" id="PS00287">
    <property type="entry name" value="CYSTATIN"/>
    <property type="match status" value="1"/>
</dbReference>
<organism evidence="5 6">
    <name type="scientific">Artemisia annua</name>
    <name type="common">Sweet wormwood</name>
    <dbReference type="NCBI Taxonomy" id="35608"/>
    <lineage>
        <taxon>Eukaryota</taxon>
        <taxon>Viridiplantae</taxon>
        <taxon>Streptophyta</taxon>
        <taxon>Embryophyta</taxon>
        <taxon>Tracheophyta</taxon>
        <taxon>Spermatophyta</taxon>
        <taxon>Magnoliopsida</taxon>
        <taxon>eudicotyledons</taxon>
        <taxon>Gunneridae</taxon>
        <taxon>Pentapetalae</taxon>
        <taxon>asterids</taxon>
        <taxon>campanulids</taxon>
        <taxon>Asterales</taxon>
        <taxon>Asteraceae</taxon>
        <taxon>Asteroideae</taxon>
        <taxon>Anthemideae</taxon>
        <taxon>Artemisiinae</taxon>
        <taxon>Artemisia</taxon>
    </lineage>
</organism>
<sequence>MMKGTTKPKSMMIPKTTTFIAMSLVITAFLLLGCFQFGICRIDKTTAKMGGIRDINNLNGIEIQNLARFALDQHNKKENSLLKFVRLVKAKEQVVAGMLYHMTLEANDAGKTKVYETKVWVKPWMNFKEMTEFKVSDVDHSV</sequence>